<keyword evidence="2" id="KW-0614">Plasmid</keyword>
<gene>
    <name evidence="1" type="ORF">OZ401_004771</name>
    <name evidence="2" type="ORF">OZ401_005034</name>
</gene>
<accession>A0ABY9BAU0</accession>
<dbReference type="EMBL" id="CP128401">
    <property type="protein sequence ID" value="WJW70250.1"/>
    <property type="molecule type" value="Genomic_DNA"/>
</dbReference>
<proteinExistence type="predicted"/>
<protein>
    <submittedName>
        <fullName evidence="2">Uncharacterized protein</fullName>
    </submittedName>
</protein>
<dbReference type="Proteomes" id="UP001431572">
    <property type="component" value="Plasmid unnamed2"/>
</dbReference>
<geneLocation type="plasmid" evidence="1 3">
    <name>unnamed1</name>
</geneLocation>
<organism evidence="2 3">
    <name type="scientific">Candidatus Chlorohelix allophototropha</name>
    <dbReference type="NCBI Taxonomy" id="3003348"/>
    <lineage>
        <taxon>Bacteria</taxon>
        <taxon>Bacillati</taxon>
        <taxon>Chloroflexota</taxon>
        <taxon>Chloroflexia</taxon>
        <taxon>Candidatus Chloroheliales</taxon>
        <taxon>Candidatus Chloroheliaceae</taxon>
        <taxon>Candidatus Chlorohelix</taxon>
    </lineage>
</organism>
<evidence type="ECO:0000313" key="1">
    <source>
        <dbReference type="EMBL" id="WJW70250.1"/>
    </source>
</evidence>
<keyword evidence="3" id="KW-1185">Reference proteome</keyword>
<reference evidence="2" key="1">
    <citation type="journal article" date="2024" name="Nature">
        <title>Anoxygenic phototroph of the Chloroflexota uses a type I reaction centre.</title>
        <authorList>
            <person name="Tsuji J.M."/>
            <person name="Shaw N.A."/>
            <person name="Nagashima S."/>
            <person name="Venkiteswaran J.J."/>
            <person name="Schiff S.L."/>
            <person name="Watanabe T."/>
            <person name="Fukui M."/>
            <person name="Hanada S."/>
            <person name="Tank M."/>
            <person name="Neufeld J.D."/>
        </authorList>
    </citation>
    <scope>NUCLEOTIDE SEQUENCE</scope>
    <source>
        <strain evidence="2">L227-S17</strain>
        <plasmid evidence="1 3">unnamed1</plasmid>
        <plasmid evidence="2 3">unnamed2</plasmid>
    </source>
</reference>
<name>A0ABY9BAU0_9CHLR</name>
<dbReference type="EMBL" id="CP128402">
    <property type="protein sequence ID" value="WJW70303.1"/>
    <property type="molecule type" value="Genomic_DNA"/>
</dbReference>
<geneLocation type="plasmid" evidence="2 3">
    <name>unnamed2</name>
</geneLocation>
<evidence type="ECO:0000313" key="2">
    <source>
        <dbReference type="EMBL" id="WJW70303.1"/>
    </source>
</evidence>
<dbReference type="Proteomes" id="UP001431572">
    <property type="component" value="Plasmid unnamed1"/>
</dbReference>
<sequence>MNPYSPYTLEMAKQHQASYRMEAAQDRIARECVQESKQEKNANESPLRKRRWFFGVGNKLARQPK</sequence>
<dbReference type="RefSeq" id="WP_341472127.1">
    <property type="nucleotide sequence ID" value="NZ_CP128401.1"/>
</dbReference>
<evidence type="ECO:0000313" key="3">
    <source>
        <dbReference type="Proteomes" id="UP001431572"/>
    </source>
</evidence>